<evidence type="ECO:0000313" key="7">
    <source>
        <dbReference type="EMBL" id="KAJ3840308.1"/>
    </source>
</evidence>
<dbReference type="InterPro" id="IPR000719">
    <property type="entry name" value="Prot_kinase_dom"/>
</dbReference>
<dbReference type="EMBL" id="MU806085">
    <property type="protein sequence ID" value="KAJ3840308.1"/>
    <property type="molecule type" value="Genomic_DNA"/>
</dbReference>
<dbReference type="InterPro" id="IPR011009">
    <property type="entry name" value="Kinase-like_dom_sf"/>
</dbReference>
<organism evidence="7 8">
    <name type="scientific">Lentinula raphanica</name>
    <dbReference type="NCBI Taxonomy" id="153919"/>
    <lineage>
        <taxon>Eukaryota</taxon>
        <taxon>Fungi</taxon>
        <taxon>Dikarya</taxon>
        <taxon>Basidiomycota</taxon>
        <taxon>Agaricomycotina</taxon>
        <taxon>Agaricomycetes</taxon>
        <taxon>Agaricomycetidae</taxon>
        <taxon>Agaricales</taxon>
        <taxon>Marasmiineae</taxon>
        <taxon>Omphalotaceae</taxon>
        <taxon>Lentinula</taxon>
    </lineage>
</organism>
<keyword evidence="3 7" id="KW-0418">Kinase</keyword>
<evidence type="ECO:0000256" key="4">
    <source>
        <dbReference type="ARBA" id="ARBA00022840"/>
    </source>
</evidence>
<evidence type="ECO:0000259" key="6">
    <source>
        <dbReference type="PROSITE" id="PS50011"/>
    </source>
</evidence>
<keyword evidence="4" id="KW-0067">ATP-binding</keyword>
<evidence type="ECO:0000256" key="1">
    <source>
        <dbReference type="ARBA" id="ARBA00022679"/>
    </source>
</evidence>
<gene>
    <name evidence="7" type="ORF">F5878DRAFT_675027</name>
</gene>
<keyword evidence="1" id="KW-0808">Transferase</keyword>
<dbReference type="SMART" id="SM00220">
    <property type="entry name" value="S_TKc"/>
    <property type="match status" value="1"/>
</dbReference>
<dbReference type="PANTHER" id="PTHR44329:SF288">
    <property type="entry name" value="MITOGEN-ACTIVATED PROTEIN KINASE KINASE KINASE 20"/>
    <property type="match status" value="1"/>
</dbReference>
<comment type="caution">
    <text evidence="7">The sequence shown here is derived from an EMBL/GenBank/DDBJ whole genome shotgun (WGS) entry which is preliminary data.</text>
</comment>
<feature type="compositionally biased region" description="Polar residues" evidence="5">
    <location>
        <begin position="332"/>
        <end position="359"/>
    </location>
</feature>
<dbReference type="InterPro" id="IPR051681">
    <property type="entry name" value="Ser/Thr_Kinases-Pseudokinases"/>
</dbReference>
<feature type="domain" description="Protein kinase" evidence="6">
    <location>
        <begin position="1"/>
        <end position="304"/>
    </location>
</feature>
<proteinExistence type="predicted"/>
<name>A0AA38PCD1_9AGAR</name>
<dbReference type="AlphaFoldDB" id="A0AA38PCD1"/>
<dbReference type="PANTHER" id="PTHR44329">
    <property type="entry name" value="SERINE/THREONINE-PROTEIN KINASE TNNI3K-RELATED"/>
    <property type="match status" value="1"/>
</dbReference>
<dbReference type="GO" id="GO:0004674">
    <property type="term" value="F:protein serine/threonine kinase activity"/>
    <property type="evidence" value="ECO:0007669"/>
    <property type="project" value="TreeGrafter"/>
</dbReference>
<dbReference type="SUPFAM" id="SSF56112">
    <property type="entry name" value="Protein kinase-like (PK-like)"/>
    <property type="match status" value="1"/>
</dbReference>
<sequence>MENSGLPETRQGHSEARPNYFFLPPELQRMDDAIPDPPGFEQGLLTAEYVQSMKPTPTEFDDVELPETGPGFFDEDSGTWRKPVTTNEENIYRKLDESHPRILAFQGVAEADIDDYLVLEYHSNSDLWTYLLNNVLPPLSTRIRWALEIAEGIAYLHSKSIVWTDPHLSNVLITKDMHVVLADFAYAVVSPDFWHEFVTMPPPVFTCPRGFLGMTPNRIDIFGFGVILYVLVNGRFPWFGNLNPSWEEQLHIYIDAHDKMKWDTIDDEKVEERFGGIVQKCFTIEYTDGGEMFNELKQVCATWFLEEGEEENDHSTVIASRAPAEDQVIQTTSIAGERNTQPGSSSPSRDVTNIGQENNLTKKEDQGVKEMSLLK</sequence>
<dbReference type="Gene3D" id="1.10.510.10">
    <property type="entry name" value="Transferase(Phosphotransferase) domain 1"/>
    <property type="match status" value="1"/>
</dbReference>
<keyword evidence="2" id="KW-0547">Nucleotide-binding</keyword>
<evidence type="ECO:0000256" key="3">
    <source>
        <dbReference type="ARBA" id="ARBA00022777"/>
    </source>
</evidence>
<reference evidence="7" key="1">
    <citation type="submission" date="2022-08" db="EMBL/GenBank/DDBJ databases">
        <authorList>
            <consortium name="DOE Joint Genome Institute"/>
            <person name="Min B."/>
            <person name="Riley R."/>
            <person name="Sierra-Patev S."/>
            <person name="Naranjo-Ortiz M."/>
            <person name="Looney B."/>
            <person name="Konkel Z."/>
            <person name="Slot J.C."/>
            <person name="Sakamoto Y."/>
            <person name="Steenwyk J.L."/>
            <person name="Rokas A."/>
            <person name="Carro J."/>
            <person name="Camarero S."/>
            <person name="Ferreira P."/>
            <person name="Molpeceres G."/>
            <person name="Ruiz-Duenas F.J."/>
            <person name="Serrano A."/>
            <person name="Henrissat B."/>
            <person name="Drula E."/>
            <person name="Hughes K.W."/>
            <person name="Mata J.L."/>
            <person name="Ishikawa N.K."/>
            <person name="Vargas-Isla R."/>
            <person name="Ushijima S."/>
            <person name="Smith C.A."/>
            <person name="Ahrendt S."/>
            <person name="Andreopoulos W."/>
            <person name="He G."/>
            <person name="Labutti K."/>
            <person name="Lipzen A."/>
            <person name="Ng V."/>
            <person name="Sandor L."/>
            <person name="Barry K."/>
            <person name="Martinez A.T."/>
            <person name="Xiao Y."/>
            <person name="Gibbons J.G."/>
            <person name="Terashima K."/>
            <person name="Hibbett D.S."/>
            <person name="Grigoriev I.V."/>
        </authorList>
    </citation>
    <scope>NUCLEOTIDE SEQUENCE</scope>
    <source>
        <strain evidence="7">TFB9207</strain>
    </source>
</reference>
<protein>
    <submittedName>
        <fullName evidence="7">Kinase-like domain-containing protein</fullName>
    </submittedName>
</protein>
<accession>A0AA38PCD1</accession>
<dbReference type="GO" id="GO:0005524">
    <property type="term" value="F:ATP binding"/>
    <property type="evidence" value="ECO:0007669"/>
    <property type="project" value="UniProtKB-KW"/>
</dbReference>
<keyword evidence="8" id="KW-1185">Reference proteome</keyword>
<dbReference type="PROSITE" id="PS50011">
    <property type="entry name" value="PROTEIN_KINASE_DOM"/>
    <property type="match status" value="1"/>
</dbReference>
<evidence type="ECO:0000313" key="8">
    <source>
        <dbReference type="Proteomes" id="UP001163846"/>
    </source>
</evidence>
<evidence type="ECO:0000256" key="5">
    <source>
        <dbReference type="SAM" id="MobiDB-lite"/>
    </source>
</evidence>
<dbReference type="Proteomes" id="UP001163846">
    <property type="component" value="Unassembled WGS sequence"/>
</dbReference>
<dbReference type="Pfam" id="PF00069">
    <property type="entry name" value="Pkinase"/>
    <property type="match status" value="1"/>
</dbReference>
<dbReference type="CDD" id="cd00180">
    <property type="entry name" value="PKc"/>
    <property type="match status" value="1"/>
</dbReference>
<feature type="region of interest" description="Disordered" evidence="5">
    <location>
        <begin position="332"/>
        <end position="375"/>
    </location>
</feature>
<evidence type="ECO:0000256" key="2">
    <source>
        <dbReference type="ARBA" id="ARBA00022741"/>
    </source>
</evidence>